<gene>
    <name evidence="5" type="ORF">SAMN05660742_101266</name>
</gene>
<dbReference type="InterPro" id="IPR009057">
    <property type="entry name" value="Homeodomain-like_sf"/>
</dbReference>
<evidence type="ECO:0000256" key="2">
    <source>
        <dbReference type="ARBA" id="ARBA00023125"/>
    </source>
</evidence>
<keyword evidence="1" id="KW-0805">Transcription regulation</keyword>
<keyword evidence="6" id="KW-1185">Reference proteome</keyword>
<dbReference type="PANTHER" id="PTHR43280:SF28">
    <property type="entry name" value="HTH-TYPE TRANSCRIPTIONAL ACTIVATOR RHAS"/>
    <property type="match status" value="1"/>
</dbReference>
<evidence type="ECO:0000256" key="3">
    <source>
        <dbReference type="ARBA" id="ARBA00023163"/>
    </source>
</evidence>
<accession>A0A1H6UDJ4</accession>
<sequence length="237" mass="26934">MTIAFVFNEVQTRLMIEAGADILCVHLGLTEGGILGSKKVLSLKKAKDKVNKIFMLCDRLNPALIKMIYGGPIKNPVDVQYMYNNTNIDGYIGGSAFERIPSEESLIRVTKSFKKMENVNEDHLLQNMLDGITKHYDYVSFVKEYIAQNYMYEIHFKELAEIAHVSAGHLSRLFSKDTGSSFSEYLITFRMNKAIELMTKQDAACVEAANFVGYTDYAQFSKIFKKYTGVSPNYYKT</sequence>
<dbReference type="InterPro" id="IPR009215">
    <property type="entry name" value="TIM-br_IGPS-like"/>
</dbReference>
<dbReference type="PROSITE" id="PS01124">
    <property type="entry name" value="HTH_ARAC_FAMILY_2"/>
    <property type="match status" value="1"/>
</dbReference>
<dbReference type="Pfam" id="PF09370">
    <property type="entry name" value="PEP_hydrolase"/>
    <property type="match status" value="1"/>
</dbReference>
<dbReference type="Pfam" id="PF12833">
    <property type="entry name" value="HTH_18"/>
    <property type="match status" value="1"/>
</dbReference>
<dbReference type="SUPFAM" id="SSF51621">
    <property type="entry name" value="Phosphoenolpyruvate/pyruvate domain"/>
    <property type="match status" value="1"/>
</dbReference>
<protein>
    <submittedName>
        <fullName evidence="5">Helix-turn-helix domain-containing protein</fullName>
    </submittedName>
</protein>
<evidence type="ECO:0000256" key="1">
    <source>
        <dbReference type="ARBA" id="ARBA00023015"/>
    </source>
</evidence>
<dbReference type="GO" id="GO:0003700">
    <property type="term" value="F:DNA-binding transcription factor activity"/>
    <property type="evidence" value="ECO:0007669"/>
    <property type="project" value="InterPro"/>
</dbReference>
<dbReference type="InterPro" id="IPR013785">
    <property type="entry name" value="Aldolase_TIM"/>
</dbReference>
<dbReference type="STRING" id="84035.SAMN05660742_101266"/>
<keyword evidence="2" id="KW-0238">DNA-binding</keyword>
<organism evidence="5 6">
    <name type="scientific">Propionispira arboris</name>
    <dbReference type="NCBI Taxonomy" id="84035"/>
    <lineage>
        <taxon>Bacteria</taxon>
        <taxon>Bacillati</taxon>
        <taxon>Bacillota</taxon>
        <taxon>Negativicutes</taxon>
        <taxon>Selenomonadales</taxon>
        <taxon>Selenomonadaceae</taxon>
        <taxon>Propionispira</taxon>
    </lineage>
</organism>
<feature type="domain" description="HTH araC/xylS-type" evidence="4">
    <location>
        <begin position="140"/>
        <end position="237"/>
    </location>
</feature>
<dbReference type="GO" id="GO:0003824">
    <property type="term" value="F:catalytic activity"/>
    <property type="evidence" value="ECO:0007669"/>
    <property type="project" value="InterPro"/>
</dbReference>
<dbReference type="Proteomes" id="UP000199662">
    <property type="component" value="Unassembled WGS sequence"/>
</dbReference>
<keyword evidence="3" id="KW-0804">Transcription</keyword>
<evidence type="ECO:0000313" key="5">
    <source>
        <dbReference type="EMBL" id="SEI86280.1"/>
    </source>
</evidence>
<dbReference type="GO" id="GO:0043565">
    <property type="term" value="F:sequence-specific DNA binding"/>
    <property type="evidence" value="ECO:0007669"/>
    <property type="project" value="InterPro"/>
</dbReference>
<dbReference type="SUPFAM" id="SSF46689">
    <property type="entry name" value="Homeodomain-like"/>
    <property type="match status" value="2"/>
</dbReference>
<dbReference type="EMBL" id="FNZK01000001">
    <property type="protein sequence ID" value="SEI86280.1"/>
    <property type="molecule type" value="Genomic_DNA"/>
</dbReference>
<dbReference type="Gene3D" id="1.10.10.60">
    <property type="entry name" value="Homeodomain-like"/>
    <property type="match status" value="2"/>
</dbReference>
<evidence type="ECO:0000313" key="6">
    <source>
        <dbReference type="Proteomes" id="UP000199662"/>
    </source>
</evidence>
<proteinExistence type="predicted"/>
<dbReference type="PANTHER" id="PTHR43280">
    <property type="entry name" value="ARAC-FAMILY TRANSCRIPTIONAL REGULATOR"/>
    <property type="match status" value="1"/>
</dbReference>
<dbReference type="InterPro" id="IPR015813">
    <property type="entry name" value="Pyrv/PenolPyrv_kinase-like_dom"/>
</dbReference>
<dbReference type="SMART" id="SM00342">
    <property type="entry name" value="HTH_ARAC"/>
    <property type="match status" value="1"/>
</dbReference>
<reference evidence="5 6" key="1">
    <citation type="submission" date="2016-10" db="EMBL/GenBank/DDBJ databases">
        <authorList>
            <person name="de Groot N.N."/>
        </authorList>
    </citation>
    <scope>NUCLEOTIDE SEQUENCE [LARGE SCALE GENOMIC DNA]</scope>
    <source>
        <strain evidence="5 6">DSM 2179</strain>
    </source>
</reference>
<dbReference type="InterPro" id="IPR018060">
    <property type="entry name" value="HTH_AraC"/>
</dbReference>
<dbReference type="Gene3D" id="3.20.20.70">
    <property type="entry name" value="Aldolase class I"/>
    <property type="match status" value="1"/>
</dbReference>
<dbReference type="AlphaFoldDB" id="A0A1H6UDJ4"/>
<name>A0A1H6UDJ4_9FIRM</name>
<evidence type="ECO:0000259" key="4">
    <source>
        <dbReference type="PROSITE" id="PS01124"/>
    </source>
</evidence>